<gene>
    <name evidence="1" type="ORF">N3K66_000808</name>
</gene>
<dbReference type="EMBL" id="CM047940">
    <property type="protein sequence ID" value="KAI9904279.1"/>
    <property type="molecule type" value="Genomic_DNA"/>
</dbReference>
<accession>A0ACC0VDA1</accession>
<dbReference type="Proteomes" id="UP001163324">
    <property type="component" value="Chromosome 1"/>
</dbReference>
<sequence length="405" mass="43299">MQLEKQRKDTNKTKDANKPKPDLANFPPLGSVGKASNDSPAAARPEKNAPAMADRASQSPPQSRDEVKGEKISTPGKARKDSPKPKVAESALIVAPKSSLIKVGAQPEEKPSKNEDPNTSGNIARALNAGSSSTNENATAGQRAESDLNTQFLAEEDKTNQRNLTWAKITEENSVPKAEQGLLGTAKPRKHFTTEEIKQRQATWQRIPMPLKPGTKPPGEKAPWVVKNQPSHKSHEGETSIQPAPPQQTSGRPTMKGISLERATAAHQRRLAAGSELVPTNRFGLLANPKDRGSEDNAEETNGSSNEPSKSDDGLPVEGVTAKPKTNKSKKKKKKAKSRRVPKEPDDDTIFLDAMASAAAATAAAETTSETTNEITATKAAATDDKVSFKQPAVAGSSQQTVRPE</sequence>
<reference evidence="1" key="1">
    <citation type="submission" date="2022-10" db="EMBL/GenBank/DDBJ databases">
        <title>Complete Genome of Trichothecium roseum strain YXFP-22015, a Plant Pathogen Isolated from Citrus.</title>
        <authorList>
            <person name="Wang Y."/>
            <person name="Zhu L."/>
        </authorList>
    </citation>
    <scope>NUCLEOTIDE SEQUENCE</scope>
    <source>
        <strain evidence="1">YXFP-22015</strain>
    </source>
</reference>
<proteinExistence type="predicted"/>
<name>A0ACC0VDA1_9HYPO</name>
<comment type="caution">
    <text evidence="1">The sequence shown here is derived from an EMBL/GenBank/DDBJ whole genome shotgun (WGS) entry which is preliminary data.</text>
</comment>
<protein>
    <submittedName>
        <fullName evidence="1">Uncharacterized protein</fullName>
    </submittedName>
</protein>
<organism evidence="1 2">
    <name type="scientific">Trichothecium roseum</name>
    <dbReference type="NCBI Taxonomy" id="47278"/>
    <lineage>
        <taxon>Eukaryota</taxon>
        <taxon>Fungi</taxon>
        <taxon>Dikarya</taxon>
        <taxon>Ascomycota</taxon>
        <taxon>Pezizomycotina</taxon>
        <taxon>Sordariomycetes</taxon>
        <taxon>Hypocreomycetidae</taxon>
        <taxon>Hypocreales</taxon>
        <taxon>Hypocreales incertae sedis</taxon>
        <taxon>Trichothecium</taxon>
    </lineage>
</organism>
<evidence type="ECO:0000313" key="1">
    <source>
        <dbReference type="EMBL" id="KAI9904279.1"/>
    </source>
</evidence>
<evidence type="ECO:0000313" key="2">
    <source>
        <dbReference type="Proteomes" id="UP001163324"/>
    </source>
</evidence>
<keyword evidence="2" id="KW-1185">Reference proteome</keyword>